<dbReference type="SUPFAM" id="SSF52540">
    <property type="entry name" value="P-loop containing nucleoside triphosphate hydrolases"/>
    <property type="match status" value="1"/>
</dbReference>
<reference evidence="3 4" key="1">
    <citation type="submission" date="2020-08" db="EMBL/GenBank/DDBJ databases">
        <title>Genome sequence of Sphingomonas rhizophila KACC 19189T.</title>
        <authorList>
            <person name="Hyun D.-W."/>
            <person name="Bae J.-W."/>
        </authorList>
    </citation>
    <scope>NUCLEOTIDE SEQUENCE [LARGE SCALE GENOMIC DNA]</scope>
    <source>
        <strain evidence="3 4">KACC 19189</strain>
    </source>
</reference>
<dbReference type="Gene3D" id="3.40.50.300">
    <property type="entry name" value="P-loop containing nucleotide triphosphate hydrolases"/>
    <property type="match status" value="1"/>
</dbReference>
<dbReference type="AlphaFoldDB" id="A0A7G9SA12"/>
<feature type="repeat" description="TPR" evidence="2">
    <location>
        <begin position="108"/>
        <end position="141"/>
    </location>
</feature>
<keyword evidence="2" id="KW-0802">TPR repeat</keyword>
<dbReference type="Pfam" id="PF13469">
    <property type="entry name" value="Sulfotransfer_3"/>
    <property type="match status" value="1"/>
</dbReference>
<dbReference type="EMBL" id="CP060717">
    <property type="protein sequence ID" value="QNN64687.1"/>
    <property type="molecule type" value="Genomic_DNA"/>
</dbReference>
<sequence>MTIDAANRALANFKSALESRDRASVNKAAVELIDLAPRLGTSWRSIATVLERNGEHGQSFRALANWAAESGGAPAVLYEQAGFHARAGRHDESERLLQRIPKDRFDPAGLAYLRGTIATNAGRMDDAVESLREAVTLNPASGHSWLALSMVNGIDDAFADRMMDAEEAATQRGGEEAATYYYAVARLMHRHERYDDAFRTFERGAAIVAALRPYDRAAQEATASRAISGWSSDSIRRFNGQASNAAGRQIFVTGLPRSGTTLTEQILAANSRVQGGAELSLLRLLHQDVGGLTSADLDRYLTGGGSIDGLRDLYRHLLDERAPGDALVVDKTLALGSSIGLLAAVFPDAPIVWLRRDPADCAWSIFSTYFLRGMNWAWSLGDIAHFFTIEDRLFAHWTEVLKDRVLVVPYEGLASQPEEWVPRISRHAGLEMEERQLTPHLEERVVSTASVSQVREPINRKGIDSSAPYRDKMQPFFDGYGGQAG</sequence>
<evidence type="ECO:0000313" key="3">
    <source>
        <dbReference type="EMBL" id="QNN64687.1"/>
    </source>
</evidence>
<gene>
    <name evidence="3" type="ORF">H9L12_10465</name>
</gene>
<keyword evidence="1 3" id="KW-0808">Transferase</keyword>
<dbReference type="InterPro" id="IPR011990">
    <property type="entry name" value="TPR-like_helical_dom_sf"/>
</dbReference>
<evidence type="ECO:0000313" key="4">
    <source>
        <dbReference type="Proteomes" id="UP000515955"/>
    </source>
</evidence>
<keyword evidence="4" id="KW-1185">Reference proteome</keyword>
<dbReference type="RefSeq" id="WP_187541686.1">
    <property type="nucleotide sequence ID" value="NZ_CP060717.1"/>
</dbReference>
<accession>A0A7G9SA12</accession>
<dbReference type="KEGG" id="srhi:H9L12_10465"/>
<proteinExistence type="predicted"/>
<protein>
    <submittedName>
        <fullName evidence="3">Sulfotransferase</fullName>
    </submittedName>
</protein>
<dbReference type="Gene3D" id="1.25.40.10">
    <property type="entry name" value="Tetratricopeptide repeat domain"/>
    <property type="match status" value="1"/>
</dbReference>
<organism evidence="3 4">
    <name type="scientific">Sphingomonas rhizophila</name>
    <dbReference type="NCBI Taxonomy" id="2071607"/>
    <lineage>
        <taxon>Bacteria</taxon>
        <taxon>Pseudomonadati</taxon>
        <taxon>Pseudomonadota</taxon>
        <taxon>Alphaproteobacteria</taxon>
        <taxon>Sphingomonadales</taxon>
        <taxon>Sphingomonadaceae</taxon>
        <taxon>Sphingomonas</taxon>
    </lineage>
</organism>
<dbReference type="PANTHER" id="PTHR12788">
    <property type="entry name" value="PROTEIN-TYROSINE SULFOTRANSFERASE 2"/>
    <property type="match status" value="1"/>
</dbReference>
<dbReference type="InterPro" id="IPR019734">
    <property type="entry name" value="TPR_rpt"/>
</dbReference>
<dbReference type="PANTHER" id="PTHR12788:SF10">
    <property type="entry name" value="PROTEIN-TYROSINE SULFOTRANSFERASE"/>
    <property type="match status" value="1"/>
</dbReference>
<dbReference type="InterPro" id="IPR026634">
    <property type="entry name" value="TPST-like"/>
</dbReference>
<dbReference type="PROSITE" id="PS50005">
    <property type="entry name" value="TPR"/>
    <property type="match status" value="1"/>
</dbReference>
<evidence type="ECO:0000256" key="2">
    <source>
        <dbReference type="PROSITE-ProRule" id="PRU00339"/>
    </source>
</evidence>
<dbReference type="SUPFAM" id="SSF48452">
    <property type="entry name" value="TPR-like"/>
    <property type="match status" value="1"/>
</dbReference>
<dbReference type="Proteomes" id="UP000515955">
    <property type="component" value="Chromosome"/>
</dbReference>
<evidence type="ECO:0000256" key="1">
    <source>
        <dbReference type="ARBA" id="ARBA00022679"/>
    </source>
</evidence>
<dbReference type="InterPro" id="IPR027417">
    <property type="entry name" value="P-loop_NTPase"/>
</dbReference>
<dbReference type="GO" id="GO:0008476">
    <property type="term" value="F:protein-tyrosine sulfotransferase activity"/>
    <property type="evidence" value="ECO:0007669"/>
    <property type="project" value="InterPro"/>
</dbReference>
<name>A0A7G9SA12_9SPHN</name>